<organism evidence="2 3">
    <name type="scientific">Physeter macrocephalus</name>
    <name type="common">Sperm whale</name>
    <name type="synonym">Physeter catodon</name>
    <dbReference type="NCBI Taxonomy" id="9755"/>
    <lineage>
        <taxon>Eukaryota</taxon>
        <taxon>Metazoa</taxon>
        <taxon>Chordata</taxon>
        <taxon>Craniata</taxon>
        <taxon>Vertebrata</taxon>
        <taxon>Euteleostomi</taxon>
        <taxon>Mammalia</taxon>
        <taxon>Eutheria</taxon>
        <taxon>Laurasiatheria</taxon>
        <taxon>Artiodactyla</taxon>
        <taxon>Whippomorpha</taxon>
        <taxon>Cetacea</taxon>
        <taxon>Odontoceti</taxon>
        <taxon>Physeteridae</taxon>
        <taxon>Physeter</taxon>
    </lineage>
</organism>
<evidence type="ECO:0000313" key="3">
    <source>
        <dbReference type="RefSeq" id="XP_054939840.1"/>
    </source>
</evidence>
<feature type="region of interest" description="Disordered" evidence="1">
    <location>
        <begin position="278"/>
        <end position="350"/>
    </location>
</feature>
<feature type="region of interest" description="Disordered" evidence="1">
    <location>
        <begin position="53"/>
        <end position="93"/>
    </location>
</feature>
<feature type="region of interest" description="Disordered" evidence="1">
    <location>
        <begin position="1"/>
        <end position="37"/>
    </location>
</feature>
<feature type="compositionally biased region" description="Polar residues" evidence="1">
    <location>
        <begin position="339"/>
        <end position="350"/>
    </location>
</feature>
<proteinExistence type="predicted"/>
<evidence type="ECO:0000313" key="2">
    <source>
        <dbReference type="Proteomes" id="UP000248484"/>
    </source>
</evidence>
<feature type="region of interest" description="Disordered" evidence="1">
    <location>
        <begin position="112"/>
        <end position="131"/>
    </location>
</feature>
<name>A0A9W2WL08_PHYMC</name>
<dbReference type="Proteomes" id="UP000248484">
    <property type="component" value="Chromosome 4"/>
</dbReference>
<dbReference type="KEGG" id="pcad:102987609"/>
<accession>A0A9W2WL08</accession>
<feature type="compositionally biased region" description="Basic residues" evidence="1">
    <location>
        <begin position="305"/>
        <end position="327"/>
    </location>
</feature>
<dbReference type="AlphaFoldDB" id="A0A9W2WL08"/>
<keyword evidence="2" id="KW-1185">Reference proteome</keyword>
<gene>
    <name evidence="3" type="primary">LOC102987609</name>
</gene>
<reference evidence="3" key="1">
    <citation type="submission" date="2025-08" db="UniProtKB">
        <authorList>
            <consortium name="RefSeq"/>
        </authorList>
    </citation>
    <scope>IDENTIFICATION</scope>
    <source>
        <tissue evidence="3">Muscle</tissue>
    </source>
</reference>
<protein>
    <submittedName>
        <fullName evidence="3">Uncharacterized protein</fullName>
    </submittedName>
</protein>
<dbReference type="GeneID" id="102987609"/>
<sequence>MADTQLAPLSVQGQAAHSAQECGPGPTNQAQSCKTSTGKMKLERFNILLEEDLQDEEENVPDSDFPVRSAKSQTVTGGHPAIRIPRGKPRDRKNHVGSAHLLCRCPGVSGRLTRTRPEASPVPPGAVGRGRASGSAAVADLVPQHLRAGAAESAQKSRFPRSFHARGFPRRCVLSHERFVDLKRVPTSHLYTGGCVLGLTFVSALPRPAIVTAPQLHTMAAPCLSCSHMGSSLRHEGSLVAVCRLLSCSMHAGSSSLTRNRTRAPCIGNVESTHWTTRHGRQVLYMDKKSTERRSSEDARTGRNGGKHKQKEKKQKQNHHQSRHRSSTSHSSDDYVFPSPTSSSGSHVEE</sequence>
<dbReference type="RefSeq" id="XP_054939840.1">
    <property type="nucleotide sequence ID" value="XM_055083865.1"/>
</dbReference>
<evidence type="ECO:0000256" key="1">
    <source>
        <dbReference type="SAM" id="MobiDB-lite"/>
    </source>
</evidence>
<feature type="compositionally biased region" description="Polar residues" evidence="1">
    <location>
        <begin position="26"/>
        <end position="37"/>
    </location>
</feature>
<feature type="compositionally biased region" description="Basic and acidic residues" evidence="1">
    <location>
        <begin position="286"/>
        <end position="301"/>
    </location>
</feature>